<protein>
    <submittedName>
        <fullName evidence="1">Uncharacterized protein</fullName>
    </submittedName>
</protein>
<sequence length="107" mass="12127">MGPIPGKVQNGWRLFQNGVWTSGPTLLLLAGYPYPGEAQLLTIVVLQEGRATLAYNGHGEIDELWNRPLRMRLITDYLEAIWEEDDSLPVYAKIWFGNGRLGSDRIR</sequence>
<evidence type="ECO:0000313" key="2">
    <source>
        <dbReference type="Proteomes" id="UP001059295"/>
    </source>
</evidence>
<proteinExistence type="predicted"/>
<gene>
    <name evidence="1" type="ORF">NQ491_09330</name>
</gene>
<dbReference type="RefSeq" id="WP_019245842.1">
    <property type="nucleotide sequence ID" value="NZ_CAPH01000012.1"/>
</dbReference>
<dbReference type="Proteomes" id="UP001059295">
    <property type="component" value="Chromosome"/>
</dbReference>
<evidence type="ECO:0000313" key="1">
    <source>
        <dbReference type="EMBL" id="UWN56844.1"/>
    </source>
</evidence>
<reference evidence="1" key="1">
    <citation type="journal article" date="2022" name="Cell">
        <title>Design, construction, and in vivo augmentation of a complex gut microbiome.</title>
        <authorList>
            <person name="Cheng A.G."/>
            <person name="Ho P.Y."/>
            <person name="Aranda-Diaz A."/>
            <person name="Jain S."/>
            <person name="Yu F.B."/>
            <person name="Meng X."/>
            <person name="Wang M."/>
            <person name="Iakiviak M."/>
            <person name="Nagashima K."/>
            <person name="Zhao A."/>
            <person name="Murugkar P."/>
            <person name="Patil A."/>
            <person name="Atabakhsh K."/>
            <person name="Weakley A."/>
            <person name="Yan J."/>
            <person name="Brumbaugh A.R."/>
            <person name="Higginbottom S."/>
            <person name="Dimas A."/>
            <person name="Shiver A.L."/>
            <person name="Deutschbauer A."/>
            <person name="Neff N."/>
            <person name="Sonnenburg J.L."/>
            <person name="Huang K.C."/>
            <person name="Fischbach M.A."/>
        </authorList>
    </citation>
    <scope>NUCLEOTIDE SEQUENCE</scope>
    <source>
        <strain evidence="1">AP11</strain>
    </source>
</reference>
<keyword evidence="2" id="KW-1185">Reference proteome</keyword>
<dbReference type="EMBL" id="CP102294">
    <property type="protein sequence ID" value="UWN56844.1"/>
    <property type="molecule type" value="Genomic_DNA"/>
</dbReference>
<dbReference type="GeneID" id="82891934"/>
<accession>A0ABY5UZE1</accession>
<name>A0ABY5UZE1_9BACT</name>
<organism evidence="1 2">
    <name type="scientific">Alistipes ihumii AP11</name>
    <dbReference type="NCBI Taxonomy" id="1211813"/>
    <lineage>
        <taxon>Bacteria</taxon>
        <taxon>Pseudomonadati</taxon>
        <taxon>Bacteroidota</taxon>
        <taxon>Bacteroidia</taxon>
        <taxon>Bacteroidales</taxon>
        <taxon>Rikenellaceae</taxon>
        <taxon>Alistipes</taxon>
    </lineage>
</organism>